<feature type="transmembrane region" description="Helical" evidence="1">
    <location>
        <begin position="136"/>
        <end position="158"/>
    </location>
</feature>
<evidence type="ECO:0000313" key="3">
    <source>
        <dbReference type="Proteomes" id="UP000028681"/>
    </source>
</evidence>
<dbReference type="EMBL" id="CP006664">
    <property type="protein sequence ID" value="AIJ07682.1"/>
    <property type="molecule type" value="Genomic_DNA"/>
</dbReference>
<reference evidence="2 3" key="1">
    <citation type="journal article" date="2012" name="PLoS ONE">
        <title>Edwardsiella comparative phylogenomics reveal the new intra/inter-species taxonomic relationships, virulence evolution and niche adaptation mechanisms.</title>
        <authorList>
            <person name="Yang M."/>
            <person name="Lv Y."/>
            <person name="Xiao J."/>
            <person name="Wu H."/>
            <person name="Zheng H."/>
            <person name="Liu Q."/>
            <person name="Zhang Y."/>
            <person name="Wang Q."/>
        </authorList>
    </citation>
    <scope>NUCLEOTIDE SEQUENCE [LARGE SCALE GENOMIC DNA]</scope>
    <source>
        <strain evidence="3">080813</strain>
    </source>
</reference>
<organism evidence="2 3">
    <name type="scientific">Edwardsiella anguillarum ET080813</name>
    <dbReference type="NCBI Taxonomy" id="667120"/>
    <lineage>
        <taxon>Bacteria</taxon>
        <taxon>Pseudomonadati</taxon>
        <taxon>Pseudomonadota</taxon>
        <taxon>Gammaproteobacteria</taxon>
        <taxon>Enterobacterales</taxon>
        <taxon>Hafniaceae</taxon>
        <taxon>Edwardsiella</taxon>
    </lineage>
</organism>
<dbReference type="RefSeq" id="WP_034165861.1">
    <property type="nucleotide sequence ID" value="NZ_CP006664.1"/>
</dbReference>
<keyword evidence="1" id="KW-0472">Membrane</keyword>
<dbReference type="AlphaFoldDB" id="A0A076LLR5"/>
<keyword evidence="1" id="KW-0812">Transmembrane</keyword>
<feature type="transmembrane region" description="Helical" evidence="1">
    <location>
        <begin position="88"/>
        <end position="106"/>
    </location>
</feature>
<accession>A0A076LLR5</accession>
<gene>
    <name evidence="2" type="ORF">ETEE_1223</name>
</gene>
<keyword evidence="1" id="KW-1133">Transmembrane helix</keyword>
<evidence type="ECO:0000313" key="2">
    <source>
        <dbReference type="EMBL" id="AIJ07682.1"/>
    </source>
</evidence>
<sequence>MRVCDRVILADPDGRFMLNAMRTAIGLTLGIVVDQVGPFAEWGIYSILLGVFSVQVVMGDRLASHALSVLINTLLIGSAVLLGSLCSIPLQVVMVALLAALTLYLFSCRPAMAMVSLFVTLFAIIANGLAQERPPVMGQLIPALLAGGACALGAFLLLPARTSRRYRRRLPRVLLHQLGETCRWLAYLPAVRDFNQLAPALKKATFNRQATLQRLLSAYHAGCDGGGAPPSPRSAMLMALVEGVITLSYWPVEPLGRDDLRRVNALRRRCFLALASLLCRVESLDYRQRAQQLTALRQWLACALPEGAHPTLRLLVSLLQALVEQCAPLALPAQQEASCD</sequence>
<dbReference type="GeneID" id="33938885"/>
<evidence type="ECO:0000256" key="1">
    <source>
        <dbReference type="SAM" id="Phobius"/>
    </source>
</evidence>
<dbReference type="KEGG" id="ete:ETEE_1223"/>
<protein>
    <submittedName>
        <fullName evidence="2">Uncharacterized protein</fullName>
    </submittedName>
</protein>
<name>A0A076LLR5_9GAMM</name>
<dbReference type="HOGENOM" id="CLU_815687_0_0_6"/>
<feature type="transmembrane region" description="Helical" evidence="1">
    <location>
        <begin position="65"/>
        <end position="82"/>
    </location>
</feature>
<dbReference type="Proteomes" id="UP000028681">
    <property type="component" value="Chromosome"/>
</dbReference>
<proteinExistence type="predicted"/>